<accession>A0A381RTF4</accession>
<feature type="transmembrane region" description="Helical" evidence="1">
    <location>
        <begin position="164"/>
        <end position="181"/>
    </location>
</feature>
<feature type="transmembrane region" description="Helical" evidence="1">
    <location>
        <begin position="688"/>
        <end position="711"/>
    </location>
</feature>
<gene>
    <name evidence="3" type="ORF">METZ01_LOCUS47265</name>
</gene>
<name>A0A381RTF4_9ZZZZ</name>
<feature type="transmembrane region" description="Helical" evidence="1">
    <location>
        <begin position="6"/>
        <end position="26"/>
    </location>
</feature>
<dbReference type="SUPFAM" id="SSF54001">
    <property type="entry name" value="Cysteine proteinases"/>
    <property type="match status" value="1"/>
</dbReference>
<feature type="domain" description="Transglutaminase-like" evidence="2">
    <location>
        <begin position="555"/>
        <end position="626"/>
    </location>
</feature>
<sequence length="812" mass="91837">MPEQGITLYVLLLLSLICTANIVVLGNWVDTPGIYTMILISSLFPLFSHQIKLNPILIHLISFLIGTILVLYNTLTLIENLPLDEKLSELKLRLAYWYEIATTDGISTDLIPYTIFLLSLTWILGYTSSWFTFRHNNIWISVVLNGVSILTCLSLLPEQYSSRFYLYAFMAMILITHITTVKQRGEWSKNGTSFNNLDGWLTLNSAIWYSIAILVVSTAIPLKIYVSRPVADTWKAAREPVAVIENEFARLLGSVPSRTQQNGRGFGKFLPFIGSISFREEAVLITKSDYPNYWISRTYNTYTHEGWISGETHIIDLDKYSKFDNTSGLQSTKLASQRIEMSFPSDQFFAGGNISSVSESISLESLKPKTFEVEVGDDNIDGYLPSDLQQFELDVEKFLQEFPAGIRNNNFEEFLLSQLPNEYKYINTSSTNNGTEKINLTRTAPLNLDIVNWKLARQIPANKQLMMVSSVSVSSPEELRTSGQTYHGFIQDHYLQLPEDMPRRIDDLTAQVTSGKTNPYDKAVAIEEHLRQGEYQYSHKISKPPIGADGVDHFLFTTRTGYSDYFASAMTVMLRTAGIPARLATGYSAGTYSPGKDSSTIKDSDSHGWVQVYFPNYGWIDFEPTPNWSKYSRLHREKTPSSLIRSGSVYEDGDYPKPPDDFYDDLGPEGEAGGIFTGNGNSIFKKSILLPLSIVFSFVVLSSALITFWQYGLSGLSQAEKLTTKMYRVGALAGTSKNKYQTIGEFSSILSTRYPSIHIEIYTIADALMKEKYSTQSPYSENLDDCWKTIRNYLWREIAGRSFKWSQKNETR</sequence>
<feature type="transmembrane region" description="Helical" evidence="1">
    <location>
        <begin position="57"/>
        <end position="78"/>
    </location>
</feature>
<keyword evidence="1" id="KW-0812">Transmembrane</keyword>
<dbReference type="InterPro" id="IPR052901">
    <property type="entry name" value="Bact_TGase-like"/>
</dbReference>
<organism evidence="3">
    <name type="scientific">marine metagenome</name>
    <dbReference type="NCBI Taxonomy" id="408172"/>
    <lineage>
        <taxon>unclassified sequences</taxon>
        <taxon>metagenomes</taxon>
        <taxon>ecological metagenomes</taxon>
    </lineage>
</organism>
<keyword evidence="1" id="KW-0472">Membrane</keyword>
<evidence type="ECO:0000313" key="3">
    <source>
        <dbReference type="EMBL" id="SUZ94411.1"/>
    </source>
</evidence>
<feature type="transmembrane region" description="Helical" evidence="1">
    <location>
        <begin position="110"/>
        <end position="132"/>
    </location>
</feature>
<dbReference type="InterPro" id="IPR002931">
    <property type="entry name" value="Transglutaminase-like"/>
</dbReference>
<dbReference type="Pfam" id="PF01841">
    <property type="entry name" value="Transglut_core"/>
    <property type="match status" value="1"/>
</dbReference>
<keyword evidence="1" id="KW-1133">Transmembrane helix</keyword>
<feature type="transmembrane region" description="Helical" evidence="1">
    <location>
        <begin position="206"/>
        <end position="226"/>
    </location>
</feature>
<evidence type="ECO:0000259" key="2">
    <source>
        <dbReference type="SMART" id="SM00460"/>
    </source>
</evidence>
<dbReference type="AlphaFoldDB" id="A0A381RTF4"/>
<reference evidence="3" key="1">
    <citation type="submission" date="2018-05" db="EMBL/GenBank/DDBJ databases">
        <authorList>
            <person name="Lanie J.A."/>
            <person name="Ng W.-L."/>
            <person name="Kazmierczak K.M."/>
            <person name="Andrzejewski T.M."/>
            <person name="Davidsen T.M."/>
            <person name="Wayne K.J."/>
            <person name="Tettelin H."/>
            <person name="Glass J.I."/>
            <person name="Rusch D."/>
            <person name="Podicherti R."/>
            <person name="Tsui H.-C.T."/>
            <person name="Winkler M.E."/>
        </authorList>
    </citation>
    <scope>NUCLEOTIDE SEQUENCE</scope>
</reference>
<dbReference type="InterPro" id="IPR038765">
    <property type="entry name" value="Papain-like_cys_pep_sf"/>
</dbReference>
<feature type="transmembrane region" description="Helical" evidence="1">
    <location>
        <begin position="138"/>
        <end position="157"/>
    </location>
</feature>
<proteinExistence type="predicted"/>
<dbReference type="PANTHER" id="PTHR42736:SF1">
    <property type="entry name" value="PROTEIN-GLUTAMINE GAMMA-GLUTAMYLTRANSFERASE"/>
    <property type="match status" value="1"/>
</dbReference>
<dbReference type="PANTHER" id="PTHR42736">
    <property type="entry name" value="PROTEIN-GLUTAMINE GAMMA-GLUTAMYLTRANSFERASE"/>
    <property type="match status" value="1"/>
</dbReference>
<dbReference type="SMART" id="SM00460">
    <property type="entry name" value="TGc"/>
    <property type="match status" value="1"/>
</dbReference>
<protein>
    <recommendedName>
        <fullName evidence="2">Transglutaminase-like domain-containing protein</fullName>
    </recommendedName>
</protein>
<feature type="transmembrane region" description="Helical" evidence="1">
    <location>
        <begin position="33"/>
        <end position="51"/>
    </location>
</feature>
<evidence type="ECO:0000256" key="1">
    <source>
        <dbReference type="SAM" id="Phobius"/>
    </source>
</evidence>
<dbReference type="Gene3D" id="3.10.620.30">
    <property type="match status" value="1"/>
</dbReference>
<dbReference type="EMBL" id="UINC01002232">
    <property type="protein sequence ID" value="SUZ94411.1"/>
    <property type="molecule type" value="Genomic_DNA"/>
</dbReference>